<feature type="domain" description="HTH luxR-type" evidence="4">
    <location>
        <begin position="797"/>
        <end position="859"/>
    </location>
</feature>
<dbReference type="GO" id="GO:0006355">
    <property type="term" value="P:regulation of DNA-templated transcription"/>
    <property type="evidence" value="ECO:0007669"/>
    <property type="project" value="InterPro"/>
</dbReference>
<dbReference type="Gene3D" id="1.10.10.10">
    <property type="entry name" value="Winged helix-like DNA-binding domain superfamily/Winged helix DNA-binding domain"/>
    <property type="match status" value="1"/>
</dbReference>
<dbReference type="RefSeq" id="WP_151581977.1">
    <property type="nucleotide sequence ID" value="NZ_WBVM01000003.1"/>
</dbReference>
<proteinExistence type="predicted"/>
<dbReference type="CDD" id="cd06170">
    <property type="entry name" value="LuxR_C_like"/>
    <property type="match status" value="1"/>
</dbReference>
<comment type="caution">
    <text evidence="5">The sequence shown here is derived from an EMBL/GenBank/DDBJ whole genome shotgun (WGS) entry which is preliminary data.</text>
</comment>
<dbReference type="AlphaFoldDB" id="A0A7J5DT51"/>
<dbReference type="PROSITE" id="PS00622">
    <property type="entry name" value="HTH_LUXR_1"/>
    <property type="match status" value="1"/>
</dbReference>
<dbReference type="GO" id="GO:0003677">
    <property type="term" value="F:DNA binding"/>
    <property type="evidence" value="ECO:0007669"/>
    <property type="project" value="UniProtKB-KW"/>
</dbReference>
<accession>A0A7J5DT51</accession>
<name>A0A7J5DT51_NOCSI</name>
<evidence type="ECO:0000313" key="6">
    <source>
        <dbReference type="Proteomes" id="UP000449906"/>
    </source>
</evidence>
<dbReference type="PRINTS" id="PR00038">
    <property type="entry name" value="HTHLUXR"/>
</dbReference>
<dbReference type="Pfam" id="PF00196">
    <property type="entry name" value="GerE"/>
    <property type="match status" value="1"/>
</dbReference>
<dbReference type="InterPro" id="IPR027417">
    <property type="entry name" value="P-loop_NTPase"/>
</dbReference>
<sequence>MRGAALRPQWPTLTREVVGQVADLVAAGASVLLCGAAGVGKSYVAQQVAAAAPVCVPVLCTPAGNRVPLGALHSWLAELGLADATGAPSVSPLVLAGQVAPQGPGDAPVLVHVDDIDLLDAASAELLALLCRRGVVQLLATLRSPGGGALPAPLARLLVEDQVVRVEVAPLTPNEVGELVQLALDGPVHHETVRFLHRTTEGNNLFLRELVRTGAAHAAFVLENDVWRWHATPAPEALLLPALFSDELDALPEAEREAVELVALTEPIAIDALALAVGPDVVTTLVRSGLLVEVEQHVRTHHPLFAESARGRIGPWQRRQLFERLHETLPSPPTDAGGGLLRWLAWGAESGAKIAADSWLAGARAAAAAGDLPYAEELVTHALATTPLAARDRLEAHTLRAEVRRFRAQRAEALADLDAAAATLDAAAGEDGDWLAGQVLAATRTRADLLQYVDDDPAAALTVLAEGYARAARFAPEHPGLAREPLETLTRQGWSGQCAALRAEVPRLLAELAQGAASRPGTDVLEAVSPALLALAWEGRTATLRDLARAGLHALADVHSGPTAARPHLAVEIVCTTFFTDLYGGVPAGDEGLDHLVPTAIAQDIDAGLLAAGAGRRLLAEGAWAEADRVLADALALLEQRDPSGFGAWALAAAALAAAGVGDLTRSAALAAEAARAPSRTSRSLVPDLRTLVARARLAGDPDQAVDEIERLRAWAHAEGHLLTELEALHLRAVAAPATVSAEDADRATHLAGASSMEAPVARLLADHVVAVQQDDDAVASAAIRRLAEHGRCLPARGKEAATLSRREREVASLVAGGLSTPEIAERLHLSTRTVESHIARIFTKLGINRRAQVRELLG</sequence>
<dbReference type="SUPFAM" id="SSF46894">
    <property type="entry name" value="C-terminal effector domain of the bipartite response regulators"/>
    <property type="match status" value="1"/>
</dbReference>
<keyword evidence="1" id="KW-0805">Transcription regulation</keyword>
<evidence type="ECO:0000256" key="3">
    <source>
        <dbReference type="ARBA" id="ARBA00023163"/>
    </source>
</evidence>
<evidence type="ECO:0000259" key="4">
    <source>
        <dbReference type="PROSITE" id="PS50043"/>
    </source>
</evidence>
<dbReference type="SUPFAM" id="SSF52540">
    <property type="entry name" value="P-loop containing nucleoside triphosphate hydrolases"/>
    <property type="match status" value="1"/>
</dbReference>
<evidence type="ECO:0000313" key="5">
    <source>
        <dbReference type="EMBL" id="KAB2808296.1"/>
    </source>
</evidence>
<dbReference type="InterPro" id="IPR036388">
    <property type="entry name" value="WH-like_DNA-bd_sf"/>
</dbReference>
<dbReference type="PROSITE" id="PS50043">
    <property type="entry name" value="HTH_LUXR_2"/>
    <property type="match status" value="1"/>
</dbReference>
<keyword evidence="3" id="KW-0804">Transcription</keyword>
<reference evidence="5 6" key="1">
    <citation type="submission" date="2019-09" db="EMBL/GenBank/DDBJ databases">
        <title>Pimelobacter sp. isolated from Paulinella.</title>
        <authorList>
            <person name="Jeong S.E."/>
        </authorList>
    </citation>
    <scope>NUCLEOTIDE SEQUENCE [LARGE SCALE GENOMIC DNA]</scope>
    <source>
        <strain evidence="5 6">Pch-N</strain>
    </source>
</reference>
<dbReference type="PANTHER" id="PTHR44688">
    <property type="entry name" value="DNA-BINDING TRANSCRIPTIONAL ACTIVATOR DEVR_DOSR"/>
    <property type="match status" value="1"/>
</dbReference>
<organism evidence="5 6">
    <name type="scientific">Nocardioides simplex</name>
    <name type="common">Arthrobacter simplex</name>
    <dbReference type="NCBI Taxonomy" id="2045"/>
    <lineage>
        <taxon>Bacteria</taxon>
        <taxon>Bacillati</taxon>
        <taxon>Actinomycetota</taxon>
        <taxon>Actinomycetes</taxon>
        <taxon>Propionibacteriales</taxon>
        <taxon>Nocardioidaceae</taxon>
        <taxon>Pimelobacter</taxon>
    </lineage>
</organism>
<evidence type="ECO:0000256" key="2">
    <source>
        <dbReference type="ARBA" id="ARBA00023125"/>
    </source>
</evidence>
<dbReference type="Proteomes" id="UP000449906">
    <property type="component" value="Unassembled WGS sequence"/>
</dbReference>
<protein>
    <recommendedName>
        <fullName evidence="4">HTH luxR-type domain-containing protein</fullName>
    </recommendedName>
</protein>
<dbReference type="EMBL" id="WBVM01000003">
    <property type="protein sequence ID" value="KAB2808296.1"/>
    <property type="molecule type" value="Genomic_DNA"/>
</dbReference>
<gene>
    <name evidence="5" type="ORF">F9L07_22535</name>
</gene>
<dbReference type="PANTHER" id="PTHR44688:SF16">
    <property type="entry name" value="DNA-BINDING TRANSCRIPTIONAL ACTIVATOR DEVR_DOSR"/>
    <property type="match status" value="1"/>
</dbReference>
<dbReference type="InterPro" id="IPR000792">
    <property type="entry name" value="Tscrpt_reg_LuxR_C"/>
</dbReference>
<keyword evidence="2" id="KW-0238">DNA-binding</keyword>
<dbReference type="InterPro" id="IPR016032">
    <property type="entry name" value="Sig_transdc_resp-reg_C-effctor"/>
</dbReference>
<evidence type="ECO:0000256" key="1">
    <source>
        <dbReference type="ARBA" id="ARBA00023015"/>
    </source>
</evidence>
<dbReference type="SMART" id="SM00421">
    <property type="entry name" value="HTH_LUXR"/>
    <property type="match status" value="1"/>
</dbReference>